<sequence length="357" mass="37035">MSRVWDVPVHDTTRVRDVRVAAEAACARAGLDSQRTAVGALVATELATNLLKHAGGGRIVINLAQDPDIDEGTSSWVQVTSLDHGPGIPDVEAALRDGCTTVPASLGAGLGTCLRVSNTFDLHSRRGQGTVAVARVGPAPAARARTLRPGRGVRAGGINVSLAQDEYSGDAFGCVRSGSRLTLMLADGLGHGIRAAQAAVAAVAQLRNTAGRPPDEVLRSIHGVLRSTRGAAVVVGQADVATGRFSFCGVGNVGARLHSGGTWRPLLSHPGIVGARLPASLPLQHGTWRADSLLLVHSDGLPSRWTPPTDPQLLTLDPALIAAVVLREASSAARPLHDDTSVAVLTNGHRTYPDDRP</sequence>
<dbReference type="InterPro" id="IPR003594">
    <property type="entry name" value="HATPase_dom"/>
</dbReference>
<gene>
    <name evidence="2" type="ORF">GCM10023323_24340</name>
</gene>
<dbReference type="PANTHER" id="PTHR35801">
    <property type="entry name" value="PHOSPHOSERINE PHOSPHATASE RSBX"/>
    <property type="match status" value="1"/>
</dbReference>
<dbReference type="InterPro" id="IPR039248">
    <property type="entry name" value="Ptase_RsbX"/>
</dbReference>
<dbReference type="SUPFAM" id="SSF55874">
    <property type="entry name" value="ATPase domain of HSP90 chaperone/DNA topoisomerase II/histidine kinase"/>
    <property type="match status" value="1"/>
</dbReference>
<dbReference type="InterPro" id="IPR001932">
    <property type="entry name" value="PPM-type_phosphatase-like_dom"/>
</dbReference>
<accession>A0ABP9T365</accession>
<dbReference type="PANTHER" id="PTHR35801:SF1">
    <property type="entry name" value="PHOSPHOSERINE PHOSPHATASE RSBX"/>
    <property type="match status" value="1"/>
</dbReference>
<evidence type="ECO:0000259" key="1">
    <source>
        <dbReference type="SMART" id="SM00331"/>
    </source>
</evidence>
<protein>
    <submittedName>
        <fullName evidence="2">SpoIIE family protein phosphatase</fullName>
    </submittedName>
</protein>
<keyword evidence="3" id="KW-1185">Reference proteome</keyword>
<dbReference type="Proteomes" id="UP001499878">
    <property type="component" value="Unassembled WGS sequence"/>
</dbReference>
<dbReference type="InterPro" id="IPR036457">
    <property type="entry name" value="PPM-type-like_dom_sf"/>
</dbReference>
<dbReference type="RefSeq" id="WP_345629459.1">
    <property type="nucleotide sequence ID" value="NZ_BAABJR010000005.1"/>
</dbReference>
<dbReference type="Gene3D" id="3.60.40.10">
    <property type="entry name" value="PPM-type phosphatase domain"/>
    <property type="match status" value="1"/>
</dbReference>
<evidence type="ECO:0000313" key="2">
    <source>
        <dbReference type="EMBL" id="GAA5207712.1"/>
    </source>
</evidence>
<dbReference type="Gene3D" id="3.30.565.10">
    <property type="entry name" value="Histidine kinase-like ATPase, C-terminal domain"/>
    <property type="match status" value="1"/>
</dbReference>
<dbReference type="InterPro" id="IPR036890">
    <property type="entry name" value="HATPase_C_sf"/>
</dbReference>
<proteinExistence type="predicted"/>
<dbReference type="SMART" id="SM00331">
    <property type="entry name" value="PP2C_SIG"/>
    <property type="match status" value="1"/>
</dbReference>
<reference evidence="3" key="1">
    <citation type="journal article" date="2019" name="Int. J. Syst. Evol. Microbiol.">
        <title>The Global Catalogue of Microorganisms (GCM) 10K type strain sequencing project: providing services to taxonomists for standard genome sequencing and annotation.</title>
        <authorList>
            <consortium name="The Broad Institute Genomics Platform"/>
            <consortium name="The Broad Institute Genome Sequencing Center for Infectious Disease"/>
            <person name="Wu L."/>
            <person name="Ma J."/>
        </authorList>
    </citation>
    <scope>NUCLEOTIDE SEQUENCE [LARGE SCALE GENOMIC DNA]</scope>
    <source>
        <strain evidence="3">JCM 18306</strain>
    </source>
</reference>
<name>A0ABP9T365_9ACTN</name>
<organism evidence="2 3">
    <name type="scientific">Streptomyces thinghirensis</name>
    <dbReference type="NCBI Taxonomy" id="551547"/>
    <lineage>
        <taxon>Bacteria</taxon>
        <taxon>Bacillati</taxon>
        <taxon>Actinomycetota</taxon>
        <taxon>Actinomycetes</taxon>
        <taxon>Kitasatosporales</taxon>
        <taxon>Streptomycetaceae</taxon>
        <taxon>Streptomyces</taxon>
    </lineage>
</organism>
<comment type="caution">
    <text evidence="2">The sequence shown here is derived from an EMBL/GenBank/DDBJ whole genome shotgun (WGS) entry which is preliminary data.</text>
</comment>
<dbReference type="SUPFAM" id="SSF81606">
    <property type="entry name" value="PP2C-like"/>
    <property type="match status" value="1"/>
</dbReference>
<dbReference type="Pfam" id="PF07228">
    <property type="entry name" value="SpoIIE"/>
    <property type="match status" value="1"/>
</dbReference>
<evidence type="ECO:0000313" key="3">
    <source>
        <dbReference type="Proteomes" id="UP001499878"/>
    </source>
</evidence>
<dbReference type="EMBL" id="BAABJR010000005">
    <property type="protein sequence ID" value="GAA5207712.1"/>
    <property type="molecule type" value="Genomic_DNA"/>
</dbReference>
<feature type="domain" description="PPM-type phosphatase" evidence="1">
    <location>
        <begin position="153"/>
        <end position="347"/>
    </location>
</feature>
<dbReference type="Pfam" id="PF13581">
    <property type="entry name" value="HATPase_c_2"/>
    <property type="match status" value="1"/>
</dbReference>